<evidence type="ECO:0000256" key="6">
    <source>
        <dbReference type="ARBA" id="ARBA00023136"/>
    </source>
</evidence>
<evidence type="ECO:0000313" key="9">
    <source>
        <dbReference type="Proteomes" id="UP001165413"/>
    </source>
</evidence>
<dbReference type="GO" id="GO:0005886">
    <property type="term" value="C:plasma membrane"/>
    <property type="evidence" value="ECO:0007669"/>
    <property type="project" value="UniProtKB-SubCell"/>
</dbReference>
<dbReference type="RefSeq" id="WP_254101725.1">
    <property type="nucleotide sequence ID" value="NZ_JANATA010000021.1"/>
</dbReference>
<keyword evidence="9" id="KW-1185">Reference proteome</keyword>
<keyword evidence="5 7" id="KW-1133">Transmembrane helix</keyword>
<evidence type="ECO:0000256" key="3">
    <source>
        <dbReference type="ARBA" id="ARBA00022475"/>
    </source>
</evidence>
<evidence type="ECO:0000256" key="2">
    <source>
        <dbReference type="ARBA" id="ARBA00006228"/>
    </source>
</evidence>
<name>A0AA42BM00_9ALTE</name>
<dbReference type="NCBIfam" id="NF006518">
    <property type="entry name" value="PRK08965.1-2"/>
    <property type="match status" value="1"/>
</dbReference>
<accession>A0AA42BM00</accession>
<sequence>MLKRIFPLPHHSILIFAVWLMLNNSLSPGHILLGIVLGILIPYLSAPLRIPQPSIAKPLKLFPYVLMVLKDIIVANIQVALLVLGPTKNIKPGFIAVPLDIKDDLPLTVLASTVTMTPGTVSAEVSQENEYLYVHVLHLPEDEQEIISYIKTHYEAKIKEIFGC</sequence>
<evidence type="ECO:0000256" key="5">
    <source>
        <dbReference type="ARBA" id="ARBA00022989"/>
    </source>
</evidence>
<proteinExistence type="inferred from homology"/>
<dbReference type="EMBL" id="JANATA010000021">
    <property type="protein sequence ID" value="MCP3429413.1"/>
    <property type="molecule type" value="Genomic_DNA"/>
</dbReference>
<dbReference type="PIRSF" id="PIRSF019239">
    <property type="entry name" value="MrpE"/>
    <property type="match status" value="1"/>
</dbReference>
<dbReference type="PANTHER" id="PTHR34584:SF1">
    <property type="entry name" value="NA(+)_H(+) ANTIPORTER SUBUNIT E1"/>
    <property type="match status" value="1"/>
</dbReference>
<dbReference type="AlphaFoldDB" id="A0AA42BM00"/>
<organism evidence="8 9">
    <name type="scientific">Opacimonas viscosa</name>
    <dbReference type="NCBI Taxonomy" id="2961944"/>
    <lineage>
        <taxon>Bacteria</taxon>
        <taxon>Pseudomonadati</taxon>
        <taxon>Pseudomonadota</taxon>
        <taxon>Gammaproteobacteria</taxon>
        <taxon>Alteromonadales</taxon>
        <taxon>Alteromonadaceae</taxon>
        <taxon>Opacimonas</taxon>
    </lineage>
</organism>
<evidence type="ECO:0000256" key="1">
    <source>
        <dbReference type="ARBA" id="ARBA00004651"/>
    </source>
</evidence>
<gene>
    <name evidence="8" type="ORF">NLF92_10700</name>
</gene>
<keyword evidence="6 7" id="KW-0472">Membrane</keyword>
<dbReference type="Pfam" id="PF01899">
    <property type="entry name" value="MNHE"/>
    <property type="match status" value="1"/>
</dbReference>
<feature type="transmembrane region" description="Helical" evidence="7">
    <location>
        <begin position="61"/>
        <end position="84"/>
    </location>
</feature>
<keyword evidence="3" id="KW-1003">Cell membrane</keyword>
<reference evidence="8" key="1">
    <citation type="submission" date="2022-07" db="EMBL/GenBank/DDBJ databases">
        <title>Characterization of the Novel Bacterium Alteromonas immobilis LMIT006 and Alteromonas gregis LMIT007.</title>
        <authorList>
            <person name="Lin X."/>
        </authorList>
    </citation>
    <scope>NUCLEOTIDE SEQUENCE</scope>
    <source>
        <strain evidence="8">LMIT007</strain>
    </source>
</reference>
<dbReference type="InterPro" id="IPR002758">
    <property type="entry name" value="Cation_antiport_E"/>
</dbReference>
<feature type="transmembrane region" description="Helical" evidence="7">
    <location>
        <begin position="12"/>
        <end position="41"/>
    </location>
</feature>
<keyword evidence="4 7" id="KW-0812">Transmembrane</keyword>
<comment type="similarity">
    <text evidence="2">Belongs to the CPA3 antiporters (TC 2.A.63) subunit E family.</text>
</comment>
<comment type="caution">
    <text evidence="8">The sequence shown here is derived from an EMBL/GenBank/DDBJ whole genome shotgun (WGS) entry which is preliminary data.</text>
</comment>
<evidence type="ECO:0000256" key="4">
    <source>
        <dbReference type="ARBA" id="ARBA00022692"/>
    </source>
</evidence>
<evidence type="ECO:0000256" key="7">
    <source>
        <dbReference type="SAM" id="Phobius"/>
    </source>
</evidence>
<evidence type="ECO:0000313" key="8">
    <source>
        <dbReference type="EMBL" id="MCP3429413.1"/>
    </source>
</evidence>
<dbReference type="Proteomes" id="UP001165413">
    <property type="component" value="Unassembled WGS sequence"/>
</dbReference>
<comment type="subcellular location">
    <subcellularLocation>
        <location evidence="1">Cell membrane</location>
        <topology evidence="1">Multi-pass membrane protein</topology>
    </subcellularLocation>
</comment>
<protein>
    <submittedName>
        <fullName evidence="8">Na+/H+ antiporter subunit E</fullName>
    </submittedName>
</protein>
<dbReference type="GO" id="GO:0008324">
    <property type="term" value="F:monoatomic cation transmembrane transporter activity"/>
    <property type="evidence" value="ECO:0007669"/>
    <property type="project" value="InterPro"/>
</dbReference>
<dbReference type="PANTHER" id="PTHR34584">
    <property type="entry name" value="NA(+)/H(+) ANTIPORTER SUBUNIT E1"/>
    <property type="match status" value="1"/>
</dbReference>